<sequence>MVKYEKQHYELDMANTGENHTRSQQEHALSEQHLGHNSTLYHEQSKDRPKTVLQSRMTNSPVIALSYAHTRASAACPREKYEWVSPQVWERSAVREKKCRWVCRRAAAAQPPVQRRAAVPSRQGTSPRSAGGRGLYPQIPAERWSFYDIYHRVLTAPDSIQ</sequence>
<proteinExistence type="predicted"/>
<keyword evidence="3" id="KW-1185">Reference proteome</keyword>
<gene>
    <name evidence="2" type="ORF">WMY93_013613</name>
</gene>
<dbReference type="Proteomes" id="UP001460270">
    <property type="component" value="Unassembled WGS sequence"/>
</dbReference>
<evidence type="ECO:0000256" key="1">
    <source>
        <dbReference type="SAM" id="MobiDB-lite"/>
    </source>
</evidence>
<evidence type="ECO:0000313" key="2">
    <source>
        <dbReference type="EMBL" id="KAK7913402.1"/>
    </source>
</evidence>
<name>A0AAW0PAK4_9GOBI</name>
<accession>A0AAW0PAK4</accession>
<reference evidence="3" key="1">
    <citation type="submission" date="2024-04" db="EMBL/GenBank/DDBJ databases">
        <title>Salinicola lusitanus LLJ914,a marine bacterium isolated from the Okinawa Trough.</title>
        <authorList>
            <person name="Li J."/>
        </authorList>
    </citation>
    <scope>NUCLEOTIDE SEQUENCE [LARGE SCALE GENOMIC DNA]</scope>
</reference>
<dbReference type="EMBL" id="JBBPFD010000009">
    <property type="protein sequence ID" value="KAK7913402.1"/>
    <property type="molecule type" value="Genomic_DNA"/>
</dbReference>
<comment type="caution">
    <text evidence="2">The sequence shown here is derived from an EMBL/GenBank/DDBJ whole genome shotgun (WGS) entry which is preliminary data.</text>
</comment>
<evidence type="ECO:0000313" key="3">
    <source>
        <dbReference type="Proteomes" id="UP001460270"/>
    </source>
</evidence>
<feature type="region of interest" description="Disordered" evidence="1">
    <location>
        <begin position="112"/>
        <end position="136"/>
    </location>
</feature>
<organism evidence="2 3">
    <name type="scientific">Mugilogobius chulae</name>
    <name type="common">yellowstripe goby</name>
    <dbReference type="NCBI Taxonomy" id="88201"/>
    <lineage>
        <taxon>Eukaryota</taxon>
        <taxon>Metazoa</taxon>
        <taxon>Chordata</taxon>
        <taxon>Craniata</taxon>
        <taxon>Vertebrata</taxon>
        <taxon>Euteleostomi</taxon>
        <taxon>Actinopterygii</taxon>
        <taxon>Neopterygii</taxon>
        <taxon>Teleostei</taxon>
        <taxon>Neoteleostei</taxon>
        <taxon>Acanthomorphata</taxon>
        <taxon>Gobiaria</taxon>
        <taxon>Gobiiformes</taxon>
        <taxon>Gobioidei</taxon>
        <taxon>Gobiidae</taxon>
        <taxon>Gobionellinae</taxon>
        <taxon>Mugilogobius</taxon>
    </lineage>
</organism>
<dbReference type="AlphaFoldDB" id="A0AAW0PAK4"/>
<protein>
    <submittedName>
        <fullName evidence="2">Uncharacterized protein</fullName>
    </submittedName>
</protein>